<evidence type="ECO:0000256" key="9">
    <source>
        <dbReference type="SAM" id="MobiDB-lite"/>
    </source>
</evidence>
<evidence type="ECO:0000256" key="5">
    <source>
        <dbReference type="ARBA" id="ARBA00023002"/>
    </source>
</evidence>
<feature type="region of interest" description="Disordered" evidence="9">
    <location>
        <begin position="265"/>
        <end position="339"/>
    </location>
</feature>
<keyword evidence="8" id="KW-1133">Transmembrane helix</keyword>
<feature type="domain" description="Thioredoxin" evidence="11">
    <location>
        <begin position="134"/>
        <end position="261"/>
    </location>
</feature>
<evidence type="ECO:0000313" key="12">
    <source>
        <dbReference type="EMBL" id="TFJ82205.1"/>
    </source>
</evidence>
<name>A0A4D9CXR4_9STRA</name>
<evidence type="ECO:0000256" key="7">
    <source>
        <dbReference type="ARBA" id="ARBA00023180"/>
    </source>
</evidence>
<dbReference type="InterPro" id="IPR017905">
    <property type="entry name" value="ERV/ALR_sulphydryl_oxidase"/>
</dbReference>
<keyword evidence="13" id="KW-1185">Reference proteome</keyword>
<dbReference type="GO" id="GO:0003756">
    <property type="term" value="F:protein disulfide isomerase activity"/>
    <property type="evidence" value="ECO:0007669"/>
    <property type="project" value="TreeGrafter"/>
</dbReference>
<evidence type="ECO:0000259" key="10">
    <source>
        <dbReference type="PROSITE" id="PS51324"/>
    </source>
</evidence>
<dbReference type="InterPro" id="IPR036249">
    <property type="entry name" value="Thioredoxin-like_sf"/>
</dbReference>
<evidence type="ECO:0000256" key="3">
    <source>
        <dbReference type="ARBA" id="ARBA00022729"/>
    </source>
</evidence>
<dbReference type="PANTHER" id="PTHR22897:SF8">
    <property type="entry name" value="SULFHYDRYL OXIDASE"/>
    <property type="match status" value="1"/>
</dbReference>
<dbReference type="PROSITE" id="PS51352">
    <property type="entry name" value="THIOREDOXIN_2"/>
    <property type="match status" value="1"/>
</dbReference>
<comment type="caution">
    <text evidence="12">The sequence shown here is derived from an EMBL/GenBank/DDBJ whole genome shotgun (WGS) entry which is preliminary data.</text>
</comment>
<dbReference type="Gene3D" id="3.40.30.10">
    <property type="entry name" value="Glutaredoxin"/>
    <property type="match status" value="1"/>
</dbReference>
<dbReference type="EMBL" id="SDOX01000119">
    <property type="protein sequence ID" value="TFJ82205.1"/>
    <property type="molecule type" value="Genomic_DNA"/>
</dbReference>
<keyword evidence="6" id="KW-1015">Disulfide bond</keyword>
<sequence>MKFSHSWNVSGPLSPPTTATERAERGHHSHRAGPAKGTRMIDQALGPHAAAPPPHVNLPLSLTSLVITGMMGKPRERTRRDSCAMSVRRILGRDMREITRIRKSRLHTSCTACLLPPLIFLLSLLLPTSYAYEQYLFSKASDSSRPELKGVEDLSRTAFESLKANREPWAIMFYSPTCGHCQHFAPTWAAVWGTLRGKKELGGLQIGAVSCLAEAGACQDERVHAYPTLKAYGVRGSNGKGTAIPNGNDEDLIRWITSKFTEQVAVEDEGEVPMGNEAREPARSAPKETSVSQDQPGPDSSRAAPAASNIAATPKKEGPQSPNTRTRSQAPGDLEAEDSLSIPALRRARVEDAFTSLRFALDHDLFLGSKVLRGQALSSLRDLLHVLSLLFPGGPRRRLFRGLLEAVYPLEEIGIAAWEDLLARHLDPVLPSLPAASRAGGEGGGGGERASKRSYEWAVCGREAGYTCGLWTLFHLLSVKSAVRARDKAASSSTSVVSPLNVLLVIEGFVSNFFGCQECRDHFLKAFEETRGRWADRGPKGAVWWVYDLHDKVNVRLGKRRWPPVRKCPRCWGKEGASGEPEWEALYEEMVKGYDVHDTETAGEDRAMGGQVRSIGELAALSRDYAFVGGIMLVLCFAFCVRLRKKLRTGRRKKWDTMLPM</sequence>
<evidence type="ECO:0000256" key="2">
    <source>
        <dbReference type="ARBA" id="ARBA00022630"/>
    </source>
</evidence>
<dbReference type="GO" id="GO:0000139">
    <property type="term" value="C:Golgi membrane"/>
    <property type="evidence" value="ECO:0007669"/>
    <property type="project" value="TreeGrafter"/>
</dbReference>
<proteinExistence type="predicted"/>
<evidence type="ECO:0000259" key="11">
    <source>
        <dbReference type="PROSITE" id="PS51352"/>
    </source>
</evidence>
<feature type="region of interest" description="Disordered" evidence="9">
    <location>
        <begin position="1"/>
        <end position="36"/>
    </location>
</feature>
<dbReference type="SUPFAM" id="SSF52833">
    <property type="entry name" value="Thioredoxin-like"/>
    <property type="match status" value="1"/>
</dbReference>
<evidence type="ECO:0000256" key="4">
    <source>
        <dbReference type="ARBA" id="ARBA00022827"/>
    </source>
</evidence>
<dbReference type="InterPro" id="IPR036774">
    <property type="entry name" value="ERV/ALR_sulphydryl_oxid_sf"/>
</dbReference>
<dbReference type="CDD" id="cd02961">
    <property type="entry name" value="PDI_a_family"/>
    <property type="match status" value="1"/>
</dbReference>
<evidence type="ECO:0000313" key="13">
    <source>
        <dbReference type="Proteomes" id="UP000355283"/>
    </source>
</evidence>
<organism evidence="12 13">
    <name type="scientific">Nannochloropsis salina CCMP1776</name>
    <dbReference type="NCBI Taxonomy" id="1027361"/>
    <lineage>
        <taxon>Eukaryota</taxon>
        <taxon>Sar</taxon>
        <taxon>Stramenopiles</taxon>
        <taxon>Ochrophyta</taxon>
        <taxon>Eustigmatophyceae</taxon>
        <taxon>Eustigmatales</taxon>
        <taxon>Monodopsidaceae</taxon>
        <taxon>Microchloropsis</taxon>
        <taxon>Microchloropsis salina</taxon>
    </lineage>
</organism>
<dbReference type="GO" id="GO:0016971">
    <property type="term" value="F:flavin-dependent sulfhydryl oxidase activity"/>
    <property type="evidence" value="ECO:0007669"/>
    <property type="project" value="InterPro"/>
</dbReference>
<dbReference type="GO" id="GO:0006457">
    <property type="term" value="P:protein folding"/>
    <property type="evidence" value="ECO:0007669"/>
    <property type="project" value="TreeGrafter"/>
</dbReference>
<keyword evidence="5 8" id="KW-0560">Oxidoreductase</keyword>
<evidence type="ECO:0000256" key="1">
    <source>
        <dbReference type="ARBA" id="ARBA00001974"/>
    </source>
</evidence>
<dbReference type="AlphaFoldDB" id="A0A4D9CXR4"/>
<keyword evidence="4 8" id="KW-0274">FAD</keyword>
<keyword evidence="2 8" id="KW-0285">Flavoprotein</keyword>
<keyword evidence="8" id="KW-0812">Transmembrane</keyword>
<keyword evidence="8" id="KW-0472">Membrane</keyword>
<feature type="compositionally biased region" description="Polar residues" evidence="9">
    <location>
        <begin position="320"/>
        <end position="329"/>
    </location>
</feature>
<gene>
    <name evidence="12" type="ORF">NSK_006534</name>
</gene>
<dbReference type="InterPro" id="IPR039798">
    <property type="entry name" value="Sulfhydryl_oxidase"/>
</dbReference>
<keyword evidence="7" id="KW-0325">Glycoprotein</keyword>
<feature type="domain" description="ERV/ALR sulfhydryl oxidase" evidence="10">
    <location>
        <begin position="458"/>
        <end position="572"/>
    </location>
</feature>
<dbReference type="Gene3D" id="1.20.120.310">
    <property type="entry name" value="ERV/ALR sulfhydryl oxidase domain"/>
    <property type="match status" value="1"/>
</dbReference>
<reference evidence="12 13" key="1">
    <citation type="submission" date="2019-01" db="EMBL/GenBank/DDBJ databases">
        <title>Nuclear Genome Assembly of the Microalgal Biofuel strain Nannochloropsis salina CCMP1776.</title>
        <authorList>
            <person name="Hovde B."/>
        </authorList>
    </citation>
    <scope>NUCLEOTIDE SEQUENCE [LARGE SCALE GENOMIC DNA]</scope>
    <source>
        <strain evidence="12 13">CCMP1776</strain>
    </source>
</reference>
<dbReference type="Pfam" id="PF00085">
    <property type="entry name" value="Thioredoxin"/>
    <property type="match status" value="1"/>
</dbReference>
<dbReference type="EC" id="1.8.3.2" evidence="8"/>
<accession>A0A4D9CXR4</accession>
<protein>
    <recommendedName>
        <fullName evidence="8">Sulfhydryl oxidase</fullName>
        <ecNumber evidence="8">1.8.3.2</ecNumber>
    </recommendedName>
</protein>
<evidence type="ECO:0000256" key="8">
    <source>
        <dbReference type="RuleBase" id="RU371123"/>
    </source>
</evidence>
<feature type="compositionally biased region" description="Low complexity" evidence="9">
    <location>
        <begin position="300"/>
        <end position="312"/>
    </location>
</feature>
<keyword evidence="3" id="KW-0732">Signal</keyword>
<dbReference type="GO" id="GO:0005615">
    <property type="term" value="C:extracellular space"/>
    <property type="evidence" value="ECO:0007669"/>
    <property type="project" value="TreeGrafter"/>
</dbReference>
<dbReference type="OrthoDB" id="59470at2759"/>
<dbReference type="Pfam" id="PF04777">
    <property type="entry name" value="Evr1_Alr"/>
    <property type="match status" value="1"/>
</dbReference>
<evidence type="ECO:0000256" key="6">
    <source>
        <dbReference type="ARBA" id="ARBA00023157"/>
    </source>
</evidence>
<comment type="catalytic activity">
    <reaction evidence="8">
        <text>2 R'C(R)SH + O2 = R'C(R)S-S(R)CR' + H2O2</text>
        <dbReference type="Rhea" id="RHEA:17357"/>
        <dbReference type="ChEBI" id="CHEBI:15379"/>
        <dbReference type="ChEBI" id="CHEBI:16240"/>
        <dbReference type="ChEBI" id="CHEBI:16520"/>
        <dbReference type="ChEBI" id="CHEBI:17412"/>
        <dbReference type="EC" id="1.8.3.2"/>
    </reaction>
</comment>
<feature type="transmembrane region" description="Helical" evidence="8">
    <location>
        <begin position="625"/>
        <end position="643"/>
    </location>
</feature>
<dbReference type="PROSITE" id="PS51324">
    <property type="entry name" value="ERV_ALR"/>
    <property type="match status" value="1"/>
</dbReference>
<feature type="compositionally biased region" description="Basic and acidic residues" evidence="9">
    <location>
        <begin position="277"/>
        <end position="286"/>
    </location>
</feature>
<feature type="compositionally biased region" description="Polar residues" evidence="9">
    <location>
        <begin position="1"/>
        <end position="20"/>
    </location>
</feature>
<comment type="cofactor">
    <cofactor evidence="1 8">
        <name>FAD</name>
        <dbReference type="ChEBI" id="CHEBI:57692"/>
    </cofactor>
</comment>
<dbReference type="Proteomes" id="UP000355283">
    <property type="component" value="Unassembled WGS sequence"/>
</dbReference>
<dbReference type="InterPro" id="IPR013766">
    <property type="entry name" value="Thioredoxin_domain"/>
</dbReference>
<dbReference type="SUPFAM" id="SSF69000">
    <property type="entry name" value="FAD-dependent thiol oxidase"/>
    <property type="match status" value="1"/>
</dbReference>
<dbReference type="PANTHER" id="PTHR22897">
    <property type="entry name" value="QUIESCIN Q6-RELATED SULFHYDRYL OXIDASE"/>
    <property type="match status" value="1"/>
</dbReference>